<dbReference type="EMBL" id="JARGDL010000001">
    <property type="protein sequence ID" value="MDF1610547.1"/>
    <property type="molecule type" value="Genomic_DNA"/>
</dbReference>
<dbReference type="InterPro" id="IPR013413">
    <property type="entry name" value="CRISPR-assoc_prot_NE0113"/>
</dbReference>
<organism evidence="2 3">
    <name type="scientific">Stygiobacter electus</name>
    <dbReference type="NCBI Taxonomy" id="3032292"/>
    <lineage>
        <taxon>Bacteria</taxon>
        <taxon>Pseudomonadati</taxon>
        <taxon>Ignavibacteriota</taxon>
        <taxon>Ignavibacteria</taxon>
        <taxon>Ignavibacteriales</taxon>
        <taxon>Melioribacteraceae</taxon>
        <taxon>Stygiobacter</taxon>
    </lineage>
</organism>
<evidence type="ECO:0000313" key="2">
    <source>
        <dbReference type="EMBL" id="MDF1610547.1"/>
    </source>
</evidence>
<name>A0AAE3TCK4_9BACT</name>
<protein>
    <submittedName>
        <fullName evidence="2">CRISPR-associated ring nuclease Csm6</fullName>
    </submittedName>
</protein>
<proteinExistence type="predicted"/>
<comment type="caution">
    <text evidence="2">The sequence shown here is derived from an EMBL/GenBank/DDBJ whole genome shotgun (WGS) entry which is preliminary data.</text>
</comment>
<gene>
    <name evidence="2" type="primary">csm6</name>
    <name evidence="2" type="ORF">P0M35_00135</name>
</gene>
<reference evidence="2" key="1">
    <citation type="submission" date="2023-03" db="EMBL/GenBank/DDBJ databases">
        <title>Stygiobacter electus gen. nov., sp. nov., facultatively anaerobic thermotolerant bacterium of the class Ignavibacteria from a well of Yessentuki mineral water deposit.</title>
        <authorList>
            <person name="Podosokorskaya O.A."/>
            <person name="Elcheninov A.G."/>
            <person name="Petrova N.F."/>
            <person name="Zavarzina D.G."/>
            <person name="Kublanov I.V."/>
            <person name="Merkel A.Y."/>
        </authorList>
    </citation>
    <scope>NUCLEOTIDE SEQUENCE</scope>
    <source>
        <strain evidence="2">09-Me</strain>
    </source>
</reference>
<sequence length="360" mass="42171">MNNNILICVSGLTPQIVTESLFCLAVKEKIPIHEVYVITTTRGRDVILGKDSHPSTPKSPLKKEIENLCEKYKLKMPLFKENDNHIIVAKEESIELPDIRSDKDNILFPNKVCDFLRTKTSDPYNVLFCSITGGRKSMSVHMANALSLFAREKDRLIHVLTKEENEFKGFYPMNKKEAKDLQIADIPFVRLRSLLSNELKGSELLKSKFDEIVEYTQSQLKALAPSNKLIIDIERRELRFGNDSIILEPMEFLFYYYFVDSKIRGFNKISVHNFTSDETRIQFIEYYNEFFPNIYIKSRDWFEKGFSKEDFRIKRSKVNTKIQKLIDDKDVSQMYIIDVNKKYGDSTYFIQAPKERFLIK</sequence>
<dbReference type="AlphaFoldDB" id="A0AAE3TCK4"/>
<evidence type="ECO:0000313" key="3">
    <source>
        <dbReference type="Proteomes" id="UP001221302"/>
    </source>
</evidence>
<dbReference type="NCBIfam" id="TIGR02584">
    <property type="entry name" value="cas_NE0113"/>
    <property type="match status" value="1"/>
</dbReference>
<accession>A0AAE3TCK4</accession>
<dbReference type="InterPro" id="IPR019092">
    <property type="entry name" value="SSO2081-like_dom"/>
</dbReference>
<dbReference type="Pfam" id="PF09623">
    <property type="entry name" value="Cas_NE0113"/>
    <property type="match status" value="1"/>
</dbReference>
<dbReference type="Proteomes" id="UP001221302">
    <property type="component" value="Unassembled WGS sequence"/>
</dbReference>
<feature type="domain" description="CRISPR system ring nuclease SSO2081-like" evidence="1">
    <location>
        <begin position="13"/>
        <end position="201"/>
    </location>
</feature>
<keyword evidence="3" id="KW-1185">Reference proteome</keyword>
<dbReference type="RefSeq" id="WP_321534312.1">
    <property type="nucleotide sequence ID" value="NZ_JARGDL010000001.1"/>
</dbReference>
<evidence type="ECO:0000259" key="1">
    <source>
        <dbReference type="Pfam" id="PF09623"/>
    </source>
</evidence>